<dbReference type="InterPro" id="IPR044153">
    <property type="entry name" value="PIN_Pae0151-like"/>
</dbReference>
<dbReference type="InterPro" id="IPR002716">
    <property type="entry name" value="PIN_dom"/>
</dbReference>
<comment type="caution">
    <text evidence="3">The sequence shown here is derived from an EMBL/GenBank/DDBJ whole genome shotgun (WGS) entry which is preliminary data.</text>
</comment>
<reference evidence="3 4" key="1">
    <citation type="submission" date="2018-02" db="EMBL/GenBank/DDBJ databases">
        <authorList>
            <person name="Cohen D.B."/>
            <person name="Kent A.D."/>
        </authorList>
    </citation>
    <scope>NUCLEOTIDE SEQUENCE [LARGE SCALE GENOMIC DNA]</scope>
    <source>
        <strain evidence="3 4">CCAP 1448/3</strain>
    </source>
</reference>
<dbReference type="AlphaFoldDB" id="A0A2T1C1J1"/>
<dbReference type="PANTHER" id="PTHR35901">
    <property type="entry name" value="RIBONUCLEASE VAPC3"/>
    <property type="match status" value="1"/>
</dbReference>
<dbReference type="CDD" id="cd09873">
    <property type="entry name" value="PIN_Pae0151-like"/>
    <property type="match status" value="1"/>
</dbReference>
<proteinExistence type="predicted"/>
<keyword evidence="1" id="KW-0460">Magnesium</keyword>
<keyword evidence="4" id="KW-1185">Reference proteome</keyword>
<dbReference type="InterPro" id="IPR029060">
    <property type="entry name" value="PIN-like_dom_sf"/>
</dbReference>
<dbReference type="OrthoDB" id="459975at2"/>
<dbReference type="PANTHER" id="PTHR35901:SF1">
    <property type="entry name" value="EXONUCLEASE VAPC9"/>
    <property type="match status" value="1"/>
</dbReference>
<evidence type="ECO:0000313" key="4">
    <source>
        <dbReference type="Proteomes" id="UP000238762"/>
    </source>
</evidence>
<evidence type="ECO:0000313" key="3">
    <source>
        <dbReference type="EMBL" id="PSB02017.1"/>
    </source>
</evidence>
<dbReference type="Pfam" id="PF01850">
    <property type="entry name" value="PIN"/>
    <property type="match status" value="1"/>
</dbReference>
<gene>
    <name evidence="3" type="ORF">C7B64_15340</name>
</gene>
<accession>A0A2T1C1J1</accession>
<dbReference type="EMBL" id="PVWJ01000077">
    <property type="protein sequence ID" value="PSB02017.1"/>
    <property type="molecule type" value="Genomic_DNA"/>
</dbReference>
<evidence type="ECO:0000256" key="1">
    <source>
        <dbReference type="ARBA" id="ARBA00022842"/>
    </source>
</evidence>
<feature type="domain" description="PIN" evidence="2">
    <location>
        <begin position="8"/>
        <end position="127"/>
    </location>
</feature>
<evidence type="ECO:0000259" key="2">
    <source>
        <dbReference type="Pfam" id="PF01850"/>
    </source>
</evidence>
<name>A0A2T1C1J1_9CYAN</name>
<dbReference type="InterPro" id="IPR051619">
    <property type="entry name" value="TypeII_TA_RNase_PINc/VapC"/>
</dbReference>
<protein>
    <submittedName>
        <fullName evidence="3">Twitching motility protein PilT</fullName>
    </submittedName>
</protein>
<reference evidence="3 4" key="2">
    <citation type="submission" date="2018-03" db="EMBL/GenBank/DDBJ databases">
        <title>The ancient ancestry and fast evolution of plastids.</title>
        <authorList>
            <person name="Moore K.R."/>
            <person name="Magnabosco C."/>
            <person name="Momper L."/>
            <person name="Gold D.A."/>
            <person name="Bosak T."/>
            <person name="Fournier G.P."/>
        </authorList>
    </citation>
    <scope>NUCLEOTIDE SEQUENCE [LARGE SCALE GENOMIC DNA]</scope>
    <source>
        <strain evidence="3 4">CCAP 1448/3</strain>
    </source>
</reference>
<dbReference type="SUPFAM" id="SSF88723">
    <property type="entry name" value="PIN domain-like"/>
    <property type="match status" value="1"/>
</dbReference>
<dbReference type="Gene3D" id="3.40.50.1010">
    <property type="entry name" value="5'-nuclease"/>
    <property type="match status" value="1"/>
</dbReference>
<dbReference type="RefSeq" id="WP_106289534.1">
    <property type="nucleotide sequence ID" value="NZ_CAWNTC010000105.1"/>
</dbReference>
<organism evidence="3 4">
    <name type="scientific">Merismopedia glauca CCAP 1448/3</name>
    <dbReference type="NCBI Taxonomy" id="1296344"/>
    <lineage>
        <taxon>Bacteria</taxon>
        <taxon>Bacillati</taxon>
        <taxon>Cyanobacteriota</taxon>
        <taxon>Cyanophyceae</taxon>
        <taxon>Synechococcales</taxon>
        <taxon>Merismopediaceae</taxon>
        <taxon>Merismopedia</taxon>
    </lineage>
</organism>
<dbReference type="Proteomes" id="UP000238762">
    <property type="component" value="Unassembled WGS sequence"/>
</dbReference>
<sequence>MTASLRCVIDTNICIKQFIVDPLTPKVTQLLDHLNDLSAEFFVPDLFYIECANVLWKYVRANLYTAQQVQADLSDLKALRFQVTSSKELMAEAVQIGLDYGITAYDGCYVALSHQVSAPLLTLDERLVNSLAGSSFDVRLFANFSVPPLPS</sequence>